<dbReference type="SUPFAM" id="SSF51905">
    <property type="entry name" value="FAD/NAD(P)-binding domain"/>
    <property type="match status" value="1"/>
</dbReference>
<dbReference type="NCBIfam" id="NF005761">
    <property type="entry name" value="PRK07588.1"/>
    <property type="match status" value="1"/>
</dbReference>
<dbReference type="OrthoDB" id="4230779at2"/>
<dbReference type="RefSeq" id="WP_015596977.1">
    <property type="nucleotide sequence ID" value="NC_021172.1"/>
</dbReference>
<evidence type="ECO:0000313" key="2">
    <source>
        <dbReference type="EMBL" id="AGK56940.1"/>
    </source>
</evidence>
<dbReference type="eggNOG" id="COG0654">
    <property type="taxonomic scope" value="Bacteria"/>
</dbReference>
<dbReference type="Gene3D" id="3.50.50.60">
    <property type="entry name" value="FAD/NAD(P)-binding domain"/>
    <property type="match status" value="1"/>
</dbReference>
<dbReference type="EMBL" id="CP005587">
    <property type="protein sequence ID" value="AGK56940.1"/>
    <property type="molecule type" value="Genomic_DNA"/>
</dbReference>
<dbReference type="Proteomes" id="UP000005952">
    <property type="component" value="Chromosome"/>
</dbReference>
<dbReference type="InterPro" id="IPR051704">
    <property type="entry name" value="FAD_aromatic-hydroxylase"/>
</dbReference>
<evidence type="ECO:0000313" key="3">
    <source>
        <dbReference type="Proteomes" id="UP000005952"/>
    </source>
</evidence>
<name>N0BA06_9HYPH</name>
<dbReference type="AlphaFoldDB" id="N0BA06"/>
<gene>
    <name evidence="2" type="ORF">HYPDE_26288</name>
</gene>
<dbReference type="PRINTS" id="PR00420">
    <property type="entry name" value="RNGMNOXGNASE"/>
</dbReference>
<evidence type="ECO:0000259" key="1">
    <source>
        <dbReference type="Pfam" id="PF01494"/>
    </source>
</evidence>
<protein>
    <recommendedName>
        <fullName evidence="1">FAD-binding domain-containing protein</fullName>
    </recommendedName>
</protein>
<dbReference type="PANTHER" id="PTHR46865">
    <property type="entry name" value="OXIDOREDUCTASE-RELATED"/>
    <property type="match status" value="1"/>
</dbReference>
<dbReference type="InterPro" id="IPR002938">
    <property type="entry name" value="FAD-bd"/>
</dbReference>
<dbReference type="GO" id="GO:0071949">
    <property type="term" value="F:FAD binding"/>
    <property type="evidence" value="ECO:0007669"/>
    <property type="project" value="InterPro"/>
</dbReference>
<dbReference type="Pfam" id="PF01494">
    <property type="entry name" value="FAD_binding_3"/>
    <property type="match status" value="1"/>
</dbReference>
<feature type="domain" description="FAD-binding" evidence="1">
    <location>
        <begin position="8"/>
        <end position="323"/>
    </location>
</feature>
<reference evidence="2 3" key="1">
    <citation type="journal article" date="2013" name="Genome Announc.">
        <title>Genome sequences for three denitrifying bacterial strains isolated from a uranium- and nitrate-contaminated subsurface environment.</title>
        <authorList>
            <person name="Venkatramanan R."/>
            <person name="Prakash O."/>
            <person name="Woyke T."/>
            <person name="Chain P."/>
            <person name="Goodwin L.A."/>
            <person name="Watson D."/>
            <person name="Brooks S."/>
            <person name="Kostka J.E."/>
            <person name="Green S.J."/>
        </authorList>
    </citation>
    <scope>NUCLEOTIDE SEQUENCE [LARGE SCALE GENOMIC DNA]</scope>
    <source>
        <strain evidence="2 3">1NES1</strain>
    </source>
</reference>
<dbReference type="STRING" id="670307.HYPDE_26288"/>
<dbReference type="PANTHER" id="PTHR46865:SF8">
    <property type="entry name" value="POSSIBLE OXIDOREDUCTASE"/>
    <property type="match status" value="1"/>
</dbReference>
<keyword evidence="3" id="KW-1185">Reference proteome</keyword>
<dbReference type="InterPro" id="IPR036188">
    <property type="entry name" value="FAD/NAD-bd_sf"/>
</dbReference>
<sequence length="401" mass="44376">MTCFQAKTVLISGAGIAGPTLAYWLHKSGFEPTVIEHAPSFRTGGYVIDFWGLGYDIAERMGVSDDIERLGYHVQELRVVDDAGRRLAGFGTSVFREVAGGRFVTIRRSDLAYLLLERARSTTEILFGDSIKGLCEDEDGVEVTFEHAGPRTFDLVIGADGLHSKVRKLAFGPQSQFERSLGYTVAAFEASEYRPRDEDVYIMHNEPRRMLGRVALRDDRTLFLFVFADPTLPSDAPGNAEEQKAILRQSYRGAGWEMSRILDELEGADDLYFDRVSQIHMPHWSNGRIGLVGDAAFSVSLMAGQGSALAMTAAYVLAGELGRPGASHDEAFLQYENLLRPYIETKQRAASRFSAALAPKTAPGLLFRNLVIRATAIPGLARLTFGRDITDKLALPQYQRR</sequence>
<organism evidence="2 3">
    <name type="scientific">Hyphomicrobium denitrificans 1NES1</name>
    <dbReference type="NCBI Taxonomy" id="670307"/>
    <lineage>
        <taxon>Bacteria</taxon>
        <taxon>Pseudomonadati</taxon>
        <taxon>Pseudomonadota</taxon>
        <taxon>Alphaproteobacteria</taxon>
        <taxon>Hyphomicrobiales</taxon>
        <taxon>Hyphomicrobiaceae</taxon>
        <taxon>Hyphomicrobium</taxon>
    </lineage>
</organism>
<dbReference type="HOGENOM" id="CLU_009665_1_0_5"/>
<dbReference type="KEGG" id="hdt:HYPDE_26288"/>
<dbReference type="Gene3D" id="3.30.9.10">
    <property type="entry name" value="D-Amino Acid Oxidase, subunit A, domain 2"/>
    <property type="match status" value="1"/>
</dbReference>
<accession>N0BA06</accession>
<proteinExistence type="predicted"/>